<dbReference type="Pfam" id="PF22544">
    <property type="entry name" value="HYDIN_VesB_CFA65-like_Ig"/>
    <property type="match status" value="1"/>
</dbReference>
<keyword evidence="8" id="KW-0732">Signal</keyword>
<dbReference type="InterPro" id="IPR013783">
    <property type="entry name" value="Ig-like_fold"/>
</dbReference>
<evidence type="ECO:0000256" key="2">
    <source>
        <dbReference type="ARBA" id="ARBA00004496"/>
    </source>
</evidence>
<dbReference type="Gene3D" id="2.120.10.30">
    <property type="entry name" value="TolB, C-terminal domain"/>
    <property type="match status" value="1"/>
</dbReference>
<comment type="subcellular location">
    <subcellularLocation>
        <location evidence="1">Cell projection</location>
        <location evidence="1">Cilium</location>
    </subcellularLocation>
    <subcellularLocation>
        <location evidence="2">Cytoplasm</location>
    </subcellularLocation>
</comment>
<name>A0ABY2F7J6_9ACTN</name>
<dbReference type="SUPFAM" id="SSF49265">
    <property type="entry name" value="Fibronectin type III"/>
    <property type="match status" value="1"/>
</dbReference>
<evidence type="ECO:0000256" key="7">
    <source>
        <dbReference type="ARBA" id="ARBA00023326"/>
    </source>
</evidence>
<dbReference type="InterPro" id="IPR036116">
    <property type="entry name" value="FN3_sf"/>
</dbReference>
<sequence>MRRPHRLLTYALVLSLPLSAAVPAAAVPQSSSRLQVDVAPAAPSAVHTFPVVGGIGLAWAAPVGGGGAVQSYVVQSLRSNGAWGDASKNLPAGTTSWVDARVKAGGSGTYRVIAVNADGASQPSAPATGTRPATDPAVGTTDVLTVDADPGGASTWLADEVSAQDTEASTETTRTLSAGTVGITLPRFLSGAGSVALGANGSNFVLRQKDAQCALEGTLNVTELAYTADLRVATMSATYSGSCAGAASVYGEIRVKSTRPFAAIAVDTPRVDFGKVFAGTQRPGRHATLTNVGTTDLVLSVQPLKGGSAWLLRSGCGIVRPGNSCLVDMSLTATYAAEYAQDVEILDGTSRGTRHVHFSASVYDRPDMPGKITVDATYSGVDLSWTPGSWGNATPVGFVVRRTVDGVDTTFEVAPDQTHWTEPWTAASRPVTYQMWAVNEFEPSLESARVSPIPASEQVTAVIRRPNEPAVLGSLAVPKAAQVVPVEHAPAGATEVTSGPNGVDVAYVVANGLWIRQQGTDTLVRSTPGIAHPAWSPDGTRIAFSTTSDDSTTCVDILTLSDSSAVRVGCNLDHPIWHTDNHSLIVQDTSLSGSPLARVDAAEQGARLSVIEGSEGATHAVLSPRGDWLAYVPEGTLGLVALLPRDGGTATVADLAYVQGTTIADLGWDPVGNRVAVLTRTAGRDILQSFNVWDVLGGGQLDLGTPLYNTTTEQVDDFNWQGHNVVIGDTPATTGPDVSIPFDRSGLSVESTECYLDGESIGTCTSPFTASGLSSGPHTLQVLTNFGTAYFGYATRTFTVQ</sequence>
<evidence type="ECO:0000313" key="10">
    <source>
        <dbReference type="EMBL" id="TDW84232.1"/>
    </source>
</evidence>
<evidence type="ECO:0000256" key="8">
    <source>
        <dbReference type="SAM" id="SignalP"/>
    </source>
</evidence>
<feature type="chain" id="PRO_5046839243" evidence="8">
    <location>
        <begin position="27"/>
        <end position="801"/>
    </location>
</feature>
<dbReference type="Proteomes" id="UP000295060">
    <property type="component" value="Unassembled WGS sequence"/>
</dbReference>
<keyword evidence="7" id="KW-0119">Carbohydrate metabolism</keyword>
<keyword evidence="11" id="KW-1185">Reference proteome</keyword>
<keyword evidence="4" id="KW-0969">Cilium</keyword>
<protein>
    <submittedName>
        <fullName evidence="10">WD40 repeat protein</fullName>
    </submittedName>
</protein>
<comment type="caution">
    <text evidence="10">The sequence shown here is derived from an EMBL/GenBank/DDBJ whole genome shotgun (WGS) entry which is preliminary data.</text>
</comment>
<keyword evidence="5" id="KW-0966">Cell projection</keyword>
<keyword evidence="3" id="KW-0963">Cytoplasm</keyword>
<evidence type="ECO:0000256" key="4">
    <source>
        <dbReference type="ARBA" id="ARBA00023069"/>
    </source>
</evidence>
<accession>A0ABY2F7J6</accession>
<evidence type="ECO:0000256" key="1">
    <source>
        <dbReference type="ARBA" id="ARBA00004138"/>
    </source>
</evidence>
<feature type="signal peptide" evidence="8">
    <location>
        <begin position="1"/>
        <end position="26"/>
    </location>
</feature>
<dbReference type="Gene3D" id="2.60.40.10">
    <property type="entry name" value="Immunoglobulins"/>
    <property type="match status" value="2"/>
</dbReference>
<organism evidence="10 11">
    <name type="scientific">Kribbella pratensis</name>
    <dbReference type="NCBI Taxonomy" id="2512112"/>
    <lineage>
        <taxon>Bacteria</taxon>
        <taxon>Bacillati</taxon>
        <taxon>Actinomycetota</taxon>
        <taxon>Actinomycetes</taxon>
        <taxon>Propionibacteriales</taxon>
        <taxon>Kribbellaceae</taxon>
        <taxon>Kribbella</taxon>
    </lineage>
</organism>
<evidence type="ECO:0000313" key="11">
    <source>
        <dbReference type="Proteomes" id="UP000295060"/>
    </source>
</evidence>
<dbReference type="InterPro" id="IPR011659">
    <property type="entry name" value="WD40"/>
</dbReference>
<feature type="domain" description="Fibronectin type-III" evidence="9">
    <location>
        <begin position="39"/>
        <end position="137"/>
    </location>
</feature>
<keyword evidence="6" id="KW-0378">Hydrolase</keyword>
<dbReference type="InterPro" id="IPR053879">
    <property type="entry name" value="HYDIN_VesB_CFA65-like_Ig"/>
</dbReference>
<dbReference type="InterPro" id="IPR011042">
    <property type="entry name" value="6-blade_b-propeller_TolB-like"/>
</dbReference>
<evidence type="ECO:0000256" key="5">
    <source>
        <dbReference type="ARBA" id="ARBA00023273"/>
    </source>
</evidence>
<evidence type="ECO:0000256" key="6">
    <source>
        <dbReference type="ARBA" id="ARBA00023295"/>
    </source>
</evidence>
<dbReference type="InterPro" id="IPR003961">
    <property type="entry name" value="FN3_dom"/>
</dbReference>
<dbReference type="PROSITE" id="PS50853">
    <property type="entry name" value="FN3"/>
    <property type="match status" value="2"/>
</dbReference>
<evidence type="ECO:0000256" key="3">
    <source>
        <dbReference type="ARBA" id="ARBA00022490"/>
    </source>
</evidence>
<gene>
    <name evidence="10" type="ORF">EV137_7039</name>
</gene>
<evidence type="ECO:0000259" key="9">
    <source>
        <dbReference type="PROSITE" id="PS50853"/>
    </source>
</evidence>
<keyword evidence="6" id="KW-0326">Glycosidase</keyword>
<dbReference type="EMBL" id="SODU01000004">
    <property type="protein sequence ID" value="TDW84232.1"/>
    <property type="molecule type" value="Genomic_DNA"/>
</dbReference>
<proteinExistence type="predicted"/>
<feature type="domain" description="Fibronectin type-III" evidence="9">
    <location>
        <begin position="368"/>
        <end position="458"/>
    </location>
</feature>
<dbReference type="SUPFAM" id="SSF82171">
    <property type="entry name" value="DPP6 N-terminal domain-like"/>
    <property type="match status" value="1"/>
</dbReference>
<keyword evidence="7" id="KW-0624">Polysaccharide degradation</keyword>
<dbReference type="CDD" id="cd00063">
    <property type="entry name" value="FN3"/>
    <property type="match status" value="1"/>
</dbReference>
<reference evidence="10 11" key="1">
    <citation type="submission" date="2019-03" db="EMBL/GenBank/DDBJ databases">
        <title>Genomic Encyclopedia of Type Strains, Phase III (KMG-III): the genomes of soil and plant-associated and newly described type strains.</title>
        <authorList>
            <person name="Whitman W."/>
        </authorList>
    </citation>
    <scope>NUCLEOTIDE SEQUENCE [LARGE SCALE GENOMIC DNA]</scope>
    <source>
        <strain evidence="10 11">VKMAc-2574</strain>
    </source>
</reference>
<dbReference type="Pfam" id="PF07676">
    <property type="entry name" value="PD40"/>
    <property type="match status" value="1"/>
</dbReference>